<sequence>MLARLTAARRLPQILGVRYSSGVRDSGSVAQSREFSKKEKAHEDQFIRQHEQDQLRKLREEIAKKKAEVTNRSRSTLVARPSLEAKEVRRFRLLLCSAQAPFTFDLPALQTCVPGKPRSKRVWSAELTSSIRWYVAINSGIGNLLAMNLTNAAGFTEKDLQDNYTSLLHCALVNHAFNRAASKLLYRRVVLAPRFRVVLSLLDTPMIPSNSNLISACLPQYVEFVEIFEITSTSSFINELDSFIDMHIFCRALGFDLNPGYLPSRPSNTSSALSITILNAIEAFTNLRVAIFTPTTFLPESLTPVLSFLAPTITPPPSPLISESESKPEPEHAMSRNLRELVINASCTDENNAQIVSRMIGLSKLSIRSPTRAILELLPGWLERLSNSLVELHLKDNCGSITPGVLKSIIPLLQPTILALSLGLSYSLTDEDVFSFLHQLPELRNVELRYYWQLKSPTSRPRLDHLSAFTVPYANMQTRKEVQSLCIFIRRAISGSPIRTLRLVQDPLFADSADGDEEDEKPNNSGANISFRSLVDHLCSSHHSMLRVLDMRNAYIDVRSLKKLFSCCLSLEEVWLCAGNQSLRTLKKYGGELRRLRIAGFNFKNIRLSRRDVVDMELVTALLKNGPPVLKVLCINGQIYEVAHISSHTLHRIPIGELRSEKPNSIDLQGLRYEDRNRGFVQLLPMYPPHAALANTTSVGLGYWQTWNRQHSDSQSQRFITNLLTGFAPSSFQGVTPPEPPYQNQAPDHPRLDSGNSSAVAPFPFSMNAHSVNSSNTWYPSVAPQPLHAIPLGNLALSETHNVHNATFHEGSFAHARNIRIDTAYMIDYNRAEGERGGEEVRRNLEMSQAESEKRQEEVKVLEKLTSKAMPSAMLDSENRGYIPKCATQTRLTIRDRIVQWAQDHSQPHRLFWLSGPAAIGKSAVAQTVAETMQAMGLLGATFFFSRPNGRSDPSAVIPTLVLQLFLSITEYRRIVSDKIARDPTVLQKNRDIQFQELITDPFLSLADSQIASNAQDILLVVLDGLDECSDRVAQSDFVKLISRHAQVESRLRFLICSRPEPHLEVAFSKAETQAITVQEILMVNDAEAQSDAVRLLEEGFVEIRARYPNQLTDDWPSPAQLRVIADHASGHLGFASFILRFIGDESYDDPSGQLDVCIRFLGGSKGAEASNPLHALDLLYTQIFSDIPSAILPTTRRILAFSLFCNSREFEWDLWAQANFLGLTQASTYSALHRLHSVYAIPSHDKAPRSSLRVHHTSFTDYLEDPRRSGMLAIDKDTLPPLLVTTRCTEWLDCTRGIPDIATVAPLWSQDDWDQLLPRLTWKPSSPGSRLTERFDFNLDYSYWMDNLPPSCFIDFIKWLVTLDTLTASFIEVIPSDTLAAETPVTSINCLFDDPREFAAISSALFPHFPQTKHFTVHIKLGNVNPVLLKLSIRQFLP</sequence>
<evidence type="ECO:0000256" key="3">
    <source>
        <dbReference type="ARBA" id="ARBA00022737"/>
    </source>
</evidence>
<keyword evidence="9" id="KW-1185">Reference proteome</keyword>
<dbReference type="InterPro" id="IPR032675">
    <property type="entry name" value="LRR_dom_sf"/>
</dbReference>
<evidence type="ECO:0000256" key="2">
    <source>
        <dbReference type="ARBA" id="ARBA00010901"/>
    </source>
</evidence>
<name>A0AAD5VRS6_9AGAR</name>
<keyword evidence="4" id="KW-0496">Mitochondrion</keyword>
<dbReference type="PANTHER" id="PTHR10039">
    <property type="entry name" value="AMELOGENIN"/>
    <property type="match status" value="1"/>
</dbReference>
<comment type="caution">
    <text evidence="8">The sequence shown here is derived from an EMBL/GenBank/DDBJ whole genome shotgun (WGS) entry which is preliminary data.</text>
</comment>
<evidence type="ECO:0000256" key="6">
    <source>
        <dbReference type="SAM" id="MobiDB-lite"/>
    </source>
</evidence>
<dbReference type="InterPro" id="IPR027417">
    <property type="entry name" value="P-loop_NTPase"/>
</dbReference>
<reference evidence="8" key="1">
    <citation type="submission" date="2022-07" db="EMBL/GenBank/DDBJ databases">
        <title>Genome Sequence of Leucocoprinus birnbaumii.</title>
        <authorList>
            <person name="Buettner E."/>
        </authorList>
    </citation>
    <scope>NUCLEOTIDE SEQUENCE</scope>
    <source>
        <strain evidence="8">VT141</strain>
    </source>
</reference>
<organism evidence="8 9">
    <name type="scientific">Leucocoprinus birnbaumii</name>
    <dbReference type="NCBI Taxonomy" id="56174"/>
    <lineage>
        <taxon>Eukaryota</taxon>
        <taxon>Fungi</taxon>
        <taxon>Dikarya</taxon>
        <taxon>Basidiomycota</taxon>
        <taxon>Agaricomycotina</taxon>
        <taxon>Agaricomycetes</taxon>
        <taxon>Agaricomycetidae</taxon>
        <taxon>Agaricales</taxon>
        <taxon>Agaricineae</taxon>
        <taxon>Agaricaceae</taxon>
        <taxon>Leucocoprinus</taxon>
    </lineage>
</organism>
<protein>
    <recommendedName>
        <fullName evidence="7">Nephrocystin 3-like N-terminal domain-containing protein</fullName>
    </recommendedName>
</protein>
<proteinExistence type="inferred from homology"/>
<dbReference type="GO" id="GO:0005739">
    <property type="term" value="C:mitochondrion"/>
    <property type="evidence" value="ECO:0007669"/>
    <property type="project" value="UniProtKB-SubCell"/>
</dbReference>
<dbReference type="Pfam" id="PF24883">
    <property type="entry name" value="NPHP3_N"/>
    <property type="match status" value="1"/>
</dbReference>
<keyword evidence="3" id="KW-0677">Repeat</keyword>
<dbReference type="SUPFAM" id="SSF52540">
    <property type="entry name" value="P-loop containing nucleoside triphosphate hydrolases"/>
    <property type="match status" value="1"/>
</dbReference>
<dbReference type="EMBL" id="JANIEX010000549">
    <property type="protein sequence ID" value="KAJ3565671.1"/>
    <property type="molecule type" value="Genomic_DNA"/>
</dbReference>
<dbReference type="GO" id="GO:0042030">
    <property type="term" value="F:ATPase inhibitor activity"/>
    <property type="evidence" value="ECO:0007669"/>
    <property type="project" value="InterPro"/>
</dbReference>
<comment type="subcellular location">
    <subcellularLocation>
        <location evidence="1">Mitochondrion</location>
    </subcellularLocation>
</comment>
<dbReference type="Pfam" id="PF04568">
    <property type="entry name" value="IATP"/>
    <property type="match status" value="1"/>
</dbReference>
<keyword evidence="5" id="KW-0175">Coiled coil</keyword>
<evidence type="ECO:0000256" key="4">
    <source>
        <dbReference type="ARBA" id="ARBA00023128"/>
    </source>
</evidence>
<evidence type="ECO:0000256" key="1">
    <source>
        <dbReference type="ARBA" id="ARBA00004173"/>
    </source>
</evidence>
<evidence type="ECO:0000256" key="5">
    <source>
        <dbReference type="SAM" id="Coils"/>
    </source>
</evidence>
<dbReference type="Gene3D" id="3.80.10.10">
    <property type="entry name" value="Ribonuclease Inhibitor"/>
    <property type="match status" value="1"/>
</dbReference>
<gene>
    <name evidence="8" type="ORF">NP233_g7486</name>
</gene>
<feature type="domain" description="Nephrocystin 3-like N-terminal" evidence="7">
    <location>
        <begin position="893"/>
        <end position="1059"/>
    </location>
</feature>
<accession>A0AAD5VRS6</accession>
<feature type="coiled-coil region" evidence="5">
    <location>
        <begin position="48"/>
        <end position="75"/>
    </location>
</feature>
<dbReference type="Gene3D" id="3.40.50.300">
    <property type="entry name" value="P-loop containing nucleotide triphosphate hydrolases"/>
    <property type="match status" value="1"/>
</dbReference>
<feature type="region of interest" description="Disordered" evidence="6">
    <location>
        <begin position="732"/>
        <end position="755"/>
    </location>
</feature>
<dbReference type="Proteomes" id="UP001213000">
    <property type="component" value="Unassembled WGS sequence"/>
</dbReference>
<dbReference type="Gene3D" id="1.20.5.500">
    <property type="entry name" value="Single helix bin"/>
    <property type="match status" value="1"/>
</dbReference>
<evidence type="ECO:0000313" key="9">
    <source>
        <dbReference type="Proteomes" id="UP001213000"/>
    </source>
</evidence>
<evidence type="ECO:0000259" key="7">
    <source>
        <dbReference type="Pfam" id="PF24883"/>
    </source>
</evidence>
<dbReference type="SUPFAM" id="SSF52047">
    <property type="entry name" value="RNI-like"/>
    <property type="match status" value="1"/>
</dbReference>
<dbReference type="InterPro" id="IPR056884">
    <property type="entry name" value="NPHP3-like_N"/>
</dbReference>
<dbReference type="InterPro" id="IPR007648">
    <property type="entry name" value="ATPase_inhibitor_mt"/>
</dbReference>
<comment type="similarity">
    <text evidence="2">Belongs to the ATPase inhibitor family.</text>
</comment>
<evidence type="ECO:0000313" key="8">
    <source>
        <dbReference type="EMBL" id="KAJ3565671.1"/>
    </source>
</evidence>
<dbReference type="PANTHER" id="PTHR10039:SF14">
    <property type="entry name" value="NACHT DOMAIN-CONTAINING PROTEIN"/>
    <property type="match status" value="1"/>
</dbReference>